<dbReference type="InterPro" id="IPR003764">
    <property type="entry name" value="GlcNAc_6-P_deAcase"/>
</dbReference>
<feature type="binding site" evidence="7">
    <location>
        <position position="231"/>
    </location>
    <ligand>
        <name>substrate</name>
    </ligand>
</feature>
<dbReference type="EMBL" id="QEOP01000001">
    <property type="protein sequence ID" value="PVZ96269.1"/>
    <property type="molecule type" value="Genomic_DNA"/>
</dbReference>
<proteinExistence type="inferred from homology"/>
<evidence type="ECO:0000256" key="8">
    <source>
        <dbReference type="PIRSR" id="PIRSR038994-3"/>
    </source>
</evidence>
<feature type="domain" description="Amidohydrolase-related" evidence="9">
    <location>
        <begin position="58"/>
        <end position="370"/>
    </location>
</feature>
<dbReference type="GO" id="GO:0006046">
    <property type="term" value="P:N-acetylglucosamine catabolic process"/>
    <property type="evidence" value="ECO:0007669"/>
    <property type="project" value="TreeGrafter"/>
</dbReference>
<evidence type="ECO:0000256" key="1">
    <source>
        <dbReference type="ARBA" id="ARBA00010716"/>
    </source>
</evidence>
<dbReference type="InterPro" id="IPR011059">
    <property type="entry name" value="Metal-dep_hydrolase_composite"/>
</dbReference>
<keyword evidence="2 8" id="KW-0479">Metal-binding</keyword>
<dbReference type="SUPFAM" id="SSF51556">
    <property type="entry name" value="Metallo-dependent hydrolases"/>
    <property type="match status" value="1"/>
</dbReference>
<dbReference type="Pfam" id="PF01979">
    <property type="entry name" value="Amidohydro_1"/>
    <property type="match status" value="1"/>
</dbReference>
<reference evidence="10 11" key="1">
    <citation type="submission" date="2018-05" db="EMBL/GenBank/DDBJ databases">
        <title>Amnibacterium sp. M8JJ-5, whole genome shotgun sequence.</title>
        <authorList>
            <person name="Tuo L."/>
        </authorList>
    </citation>
    <scope>NUCLEOTIDE SEQUENCE [LARGE SCALE GENOMIC DNA]</scope>
    <source>
        <strain evidence="10 11">M8JJ-5</strain>
    </source>
</reference>
<evidence type="ECO:0000256" key="2">
    <source>
        <dbReference type="ARBA" id="ARBA00022723"/>
    </source>
</evidence>
<comment type="cofactor">
    <cofactor evidence="8">
        <name>a divalent metal cation</name>
        <dbReference type="ChEBI" id="CHEBI:60240"/>
    </cofactor>
    <text evidence="8">Binds 1 divalent metal cation per subunit.</text>
</comment>
<dbReference type="Gene3D" id="3.20.20.140">
    <property type="entry name" value="Metal-dependent hydrolases"/>
    <property type="match status" value="1"/>
</dbReference>
<keyword evidence="11" id="KW-1185">Reference proteome</keyword>
<feature type="active site" description="Proton donor/acceptor" evidence="6">
    <location>
        <position position="277"/>
    </location>
</feature>
<evidence type="ECO:0000313" key="10">
    <source>
        <dbReference type="EMBL" id="PVZ96269.1"/>
    </source>
</evidence>
<feature type="binding site" evidence="8">
    <location>
        <position position="199"/>
    </location>
    <ligand>
        <name>Zn(2+)</name>
        <dbReference type="ChEBI" id="CHEBI:29105"/>
    </ligand>
</feature>
<comment type="similarity">
    <text evidence="1 5">Belongs to the metallo-dependent hydrolases superfamily. NagA family.</text>
</comment>
<dbReference type="InterPro" id="IPR006680">
    <property type="entry name" value="Amidohydro-rel"/>
</dbReference>
<accession>A0A2V1HXY9</accession>
<comment type="caution">
    <text evidence="10">The sequence shown here is derived from an EMBL/GenBank/DDBJ whole genome shotgun (WGS) entry which is preliminary data.</text>
</comment>
<dbReference type="OrthoDB" id="9776488at2"/>
<feature type="binding site" evidence="7">
    <location>
        <begin position="311"/>
        <end position="313"/>
    </location>
    <ligand>
        <name>substrate</name>
    </ligand>
</feature>
<evidence type="ECO:0000313" key="11">
    <source>
        <dbReference type="Proteomes" id="UP000244893"/>
    </source>
</evidence>
<dbReference type="SUPFAM" id="SSF51338">
    <property type="entry name" value="Composite domain of metallo-dependent hydrolases"/>
    <property type="match status" value="1"/>
</dbReference>
<dbReference type="GO" id="GO:0008448">
    <property type="term" value="F:N-acetylglucosamine-6-phosphate deacetylase activity"/>
    <property type="evidence" value="ECO:0007669"/>
    <property type="project" value="InterPro"/>
</dbReference>
<evidence type="ECO:0000256" key="7">
    <source>
        <dbReference type="PIRSR" id="PIRSR038994-2"/>
    </source>
</evidence>
<protein>
    <submittedName>
        <fullName evidence="10">N-acetylglucosamine-6-phosphate deacetylase</fullName>
    </submittedName>
</protein>
<dbReference type="PANTHER" id="PTHR11113:SF14">
    <property type="entry name" value="N-ACETYLGLUCOSAMINE-6-PHOSPHATE DEACETYLASE"/>
    <property type="match status" value="1"/>
</dbReference>
<dbReference type="GO" id="GO:0046872">
    <property type="term" value="F:metal ion binding"/>
    <property type="evidence" value="ECO:0007669"/>
    <property type="project" value="UniProtKB-KW"/>
</dbReference>
<keyword evidence="3 5" id="KW-0378">Hydrolase</keyword>
<evidence type="ECO:0000256" key="6">
    <source>
        <dbReference type="PIRSR" id="PIRSR038994-1"/>
    </source>
</evidence>
<dbReference type="Proteomes" id="UP000244893">
    <property type="component" value="Unassembled WGS sequence"/>
</dbReference>
<organism evidence="10 11">
    <name type="scientific">Amnibacterium flavum</name>
    <dbReference type="NCBI Taxonomy" id="2173173"/>
    <lineage>
        <taxon>Bacteria</taxon>
        <taxon>Bacillati</taxon>
        <taxon>Actinomycetota</taxon>
        <taxon>Actinomycetes</taxon>
        <taxon>Micrococcales</taxon>
        <taxon>Microbacteriaceae</taxon>
        <taxon>Amnibacterium</taxon>
    </lineage>
</organism>
<evidence type="ECO:0000256" key="4">
    <source>
        <dbReference type="ARBA" id="ARBA00023277"/>
    </source>
</evidence>
<feature type="binding site" evidence="7">
    <location>
        <position position="255"/>
    </location>
    <ligand>
        <name>substrate</name>
    </ligand>
</feature>
<evidence type="ECO:0000256" key="5">
    <source>
        <dbReference type="PIRNR" id="PIRNR038994"/>
    </source>
</evidence>
<keyword evidence="4 5" id="KW-0119">Carbohydrate metabolism</keyword>
<dbReference type="AlphaFoldDB" id="A0A2V1HXY9"/>
<evidence type="ECO:0000259" key="9">
    <source>
        <dbReference type="Pfam" id="PF01979"/>
    </source>
</evidence>
<name>A0A2V1HXY9_9MICO</name>
<feature type="binding site" evidence="8">
    <location>
        <position position="133"/>
    </location>
    <ligand>
        <name>Zn(2+)</name>
        <dbReference type="ChEBI" id="CHEBI:29105"/>
    </ligand>
</feature>
<dbReference type="NCBIfam" id="TIGR00221">
    <property type="entry name" value="nagA"/>
    <property type="match status" value="1"/>
</dbReference>
<sequence length="378" mass="39093">MSRILVHGATTVDSRGTVPNAWVIVSGGEIAAVGVGDTWTGDPLADGADRIDAAGRRLLPGFLDLHCHGIGGISFDTADPDGIETAFGLLRARGTTGALVSLVASAPEVLEQRLRLLAPLVDHHAAVLGVHLEGPFLAPARKGAHDPALLVPPTAEAVDRILEAGEGTIRQVTLAPDLPGAFEALDRFVDAGVIVSIGHTEADYDTVRRAFDRGARSLTHAFNAMPGIHHRAPGPVMAAVATAGVTIELILDGEHVAWPVAKALFALAPDRVALVSDSMAAAGMADGDYRIGDLDVEVESGVARLAGTSTLAGSTLTLDRAVDHAIEHVGLDESAAVAAATSVPASLLRRQHERGYIEPGLRGDLLLVDEANTITPVG</sequence>
<dbReference type="Gene3D" id="2.30.40.10">
    <property type="entry name" value="Urease, subunit C, domain 1"/>
    <property type="match status" value="1"/>
</dbReference>
<gene>
    <name evidence="10" type="primary">nagA</name>
    <name evidence="10" type="ORF">DDQ50_00320</name>
</gene>
<dbReference type="InterPro" id="IPR032466">
    <property type="entry name" value="Metal_Hydrolase"/>
</dbReference>
<feature type="binding site" evidence="8">
    <location>
        <position position="220"/>
    </location>
    <ligand>
        <name>Zn(2+)</name>
        <dbReference type="ChEBI" id="CHEBI:29105"/>
    </ligand>
</feature>
<dbReference type="PANTHER" id="PTHR11113">
    <property type="entry name" value="N-ACETYLGLUCOSAMINE-6-PHOSPHATE DEACETYLASE"/>
    <property type="match status" value="1"/>
</dbReference>
<feature type="binding site" evidence="7">
    <location>
        <begin position="223"/>
        <end position="224"/>
    </location>
    <ligand>
        <name>substrate</name>
    </ligand>
</feature>
<feature type="binding site" evidence="7">
    <location>
        <position position="144"/>
    </location>
    <ligand>
        <name>substrate</name>
    </ligand>
</feature>
<evidence type="ECO:0000256" key="3">
    <source>
        <dbReference type="ARBA" id="ARBA00022801"/>
    </source>
</evidence>
<dbReference type="PIRSF" id="PIRSF038994">
    <property type="entry name" value="NagA"/>
    <property type="match status" value="1"/>
</dbReference>